<dbReference type="SMART" id="SM00248">
    <property type="entry name" value="ANK"/>
    <property type="match status" value="5"/>
</dbReference>
<dbReference type="AlphaFoldDB" id="A0A8C5N594"/>
<keyword evidence="9 17" id="KW-1133">Transmembrane helix</keyword>
<sequence length="900" mass="103077">MWFPPGERQSCIMSSAARHHEERRQSLGGLVAGESWWQIYPFVSWGQISPYQLGQYMRTLKSECRRTPDKEGEPMASDENISWFQDKYTKYLSTHKRTKQNKVKAGRTSSETYSGLVDVTHEDVEGIVHLPGEVAPEGYPSTILKYFIHLAKHEEEQINFHIIDKLITEGSDVNEVDRYGQTVMHEVAKSWHTEVAQFLLERHVDINKSDNFGVTPLHVAAAVDYPEMVTFLLTNKAIINMNTNAKQTPLHYAAKYDAVNSLKVLLKNEADTNVRDHKQRTPLQLAAELDRSEAARLLLNFKCDASVQDDTGLSCLTLMVVNMPPVAALALDQFHIKDRANRRQHFFLNHVEPQISGFQGTQAKSPLEVIVQSRQLDITMHPVIQKLIEAKWIFFGRKNIAIMLSLNLLFIISWTALGIASSLPRTEEVPYKFPEDSWRIIVICIALGLTLYQIVEEFKEIYHSKIKTELWKEWRKKELEKDLKFCHPMWPEEKEYLLKGIEDLQGLSTAYLRDFWNVFDWIVYFLLLAVILTHIADIVVRDNPDLHTSHVRVFAVTIIFLWLRLMKHARAIRFLGPFIVMLGKVMNDVFKFLFLYGEFYVPYACAFWIIFGGQVDNMSSVPQMLFTIFRITLVDDYNFPDMYGVDPVMAYILCGTFLGVSAILCINLLIALLSDTFQRVYDNATANAAMQQASTLLQIEESLSKKNKARFAKHIQTNCSPLTLFYDDDLTVDQDDDLKKVTIQIKEELDELMQIVKERKLKSEVSGMQKMRSHRGTLRSSPRPDHPNAMQTPMFQQAETAAPLALLIANQQEQRETLLLMSQRLQSLEGMIRQSLSIATPSGPLPSFNWEEMESQRAGQIIDTRNYPGIAQASLHSADPETAEPHVTVDIIGRTRDEPS</sequence>
<dbReference type="PANTHER" id="PTHR10582">
    <property type="entry name" value="TRANSIENT RECEPTOR POTENTIAL ION CHANNEL PROTEIN"/>
    <property type="match status" value="1"/>
</dbReference>
<keyword evidence="7" id="KW-0677">Repeat</keyword>
<dbReference type="Gene3D" id="1.25.40.20">
    <property type="entry name" value="Ankyrin repeat-containing domain"/>
    <property type="match status" value="2"/>
</dbReference>
<feature type="repeat" description="ANK" evidence="15">
    <location>
        <begin position="212"/>
        <end position="244"/>
    </location>
</feature>
<dbReference type="FunFam" id="1.10.287.70:FF:000292">
    <property type="entry name" value="Calcium transporter 2"/>
    <property type="match status" value="1"/>
</dbReference>
<organism evidence="19 20">
    <name type="scientific">Leptobrachium leishanense</name>
    <name type="common">Leishan spiny toad</name>
    <dbReference type="NCBI Taxonomy" id="445787"/>
    <lineage>
        <taxon>Eukaryota</taxon>
        <taxon>Metazoa</taxon>
        <taxon>Chordata</taxon>
        <taxon>Craniata</taxon>
        <taxon>Vertebrata</taxon>
        <taxon>Euteleostomi</taxon>
        <taxon>Amphibia</taxon>
        <taxon>Batrachia</taxon>
        <taxon>Anura</taxon>
        <taxon>Pelobatoidea</taxon>
        <taxon>Megophryidae</taxon>
        <taxon>Leptobrachium</taxon>
    </lineage>
</organism>
<feature type="transmembrane region" description="Helical" evidence="17">
    <location>
        <begin position="521"/>
        <end position="540"/>
    </location>
</feature>
<feature type="transmembrane region" description="Helical" evidence="17">
    <location>
        <begin position="648"/>
        <end position="673"/>
    </location>
</feature>
<evidence type="ECO:0000256" key="13">
    <source>
        <dbReference type="ARBA" id="ARBA00023303"/>
    </source>
</evidence>
<proteinExistence type="predicted"/>
<dbReference type="Ensembl" id="ENSLLET00000023169.1">
    <property type="protein sequence ID" value="ENSLLEP00000022308.1"/>
    <property type="gene ID" value="ENSLLEG00000014142.1"/>
</dbReference>
<evidence type="ECO:0000256" key="15">
    <source>
        <dbReference type="PROSITE-ProRule" id="PRU00023"/>
    </source>
</evidence>
<feature type="region of interest" description="Disordered" evidence="16">
    <location>
        <begin position="764"/>
        <end position="787"/>
    </location>
</feature>
<evidence type="ECO:0000256" key="1">
    <source>
        <dbReference type="ARBA" id="ARBA00004651"/>
    </source>
</evidence>
<evidence type="ECO:0000256" key="2">
    <source>
        <dbReference type="ARBA" id="ARBA00022448"/>
    </source>
</evidence>
<dbReference type="Pfam" id="PF12796">
    <property type="entry name" value="Ank_2"/>
    <property type="match status" value="1"/>
</dbReference>
<keyword evidence="8" id="KW-0106">Calcium</keyword>
<dbReference type="OrthoDB" id="194358at2759"/>
<keyword evidence="10 15" id="KW-0040">ANK repeat</keyword>
<evidence type="ECO:0000256" key="6">
    <source>
        <dbReference type="ARBA" id="ARBA00022692"/>
    </source>
</evidence>
<evidence type="ECO:0000313" key="20">
    <source>
        <dbReference type="Proteomes" id="UP000694569"/>
    </source>
</evidence>
<dbReference type="PANTHER" id="PTHR10582:SF33">
    <property type="entry name" value="TRANSIENT RECEPTOR POTENTIAL CHANNEL PYREXIA"/>
    <property type="match status" value="1"/>
</dbReference>
<comment type="subcellular location">
    <subcellularLocation>
        <location evidence="1">Cell membrane</location>
        <topology evidence="1">Multi-pass membrane protein</topology>
    </subcellularLocation>
</comment>
<feature type="transmembrane region" description="Helical" evidence="17">
    <location>
        <begin position="546"/>
        <end position="565"/>
    </location>
</feature>
<dbReference type="Proteomes" id="UP000694569">
    <property type="component" value="Unplaced"/>
</dbReference>
<evidence type="ECO:0000256" key="4">
    <source>
        <dbReference type="ARBA" id="ARBA00022568"/>
    </source>
</evidence>
<feature type="transmembrane region" description="Helical" evidence="17">
    <location>
        <begin position="400"/>
        <end position="417"/>
    </location>
</feature>
<keyword evidence="4" id="KW-0109">Calcium transport</keyword>
<feature type="domain" description="Ion transport" evidence="18">
    <location>
        <begin position="506"/>
        <end position="683"/>
    </location>
</feature>
<keyword evidence="6 17" id="KW-0812">Transmembrane</keyword>
<feature type="repeat" description="ANK" evidence="15">
    <location>
        <begin position="179"/>
        <end position="211"/>
    </location>
</feature>
<dbReference type="InterPro" id="IPR005821">
    <property type="entry name" value="Ion_trans_dom"/>
</dbReference>
<evidence type="ECO:0000256" key="3">
    <source>
        <dbReference type="ARBA" id="ARBA00022475"/>
    </source>
</evidence>
<dbReference type="PROSITE" id="PS50297">
    <property type="entry name" value="ANK_REP_REGION"/>
    <property type="match status" value="3"/>
</dbReference>
<keyword evidence="13" id="KW-0407">Ion channel</keyword>
<evidence type="ECO:0000256" key="12">
    <source>
        <dbReference type="ARBA" id="ARBA00023136"/>
    </source>
</evidence>
<dbReference type="GO" id="GO:0098703">
    <property type="term" value="P:calcium ion import across plasma membrane"/>
    <property type="evidence" value="ECO:0007669"/>
    <property type="project" value="TreeGrafter"/>
</dbReference>
<evidence type="ECO:0000256" key="10">
    <source>
        <dbReference type="ARBA" id="ARBA00023043"/>
    </source>
</evidence>
<keyword evidence="3" id="KW-1003">Cell membrane</keyword>
<keyword evidence="5" id="KW-0107">Calcium channel</keyword>
<dbReference type="Pfam" id="PF00520">
    <property type="entry name" value="Ion_trans"/>
    <property type="match status" value="1"/>
</dbReference>
<keyword evidence="2" id="KW-0813">Transport</keyword>
<keyword evidence="12 17" id="KW-0472">Membrane</keyword>
<feature type="repeat" description="ANK" evidence="15">
    <location>
        <begin position="245"/>
        <end position="277"/>
    </location>
</feature>
<comment type="catalytic activity">
    <reaction evidence="14">
        <text>Ca(2+)(in) = Ca(2+)(out)</text>
        <dbReference type="Rhea" id="RHEA:29671"/>
        <dbReference type="ChEBI" id="CHEBI:29108"/>
    </reaction>
</comment>
<reference evidence="19" key="2">
    <citation type="submission" date="2025-09" db="UniProtKB">
        <authorList>
            <consortium name="Ensembl"/>
        </authorList>
    </citation>
    <scope>IDENTIFICATION</scope>
</reference>
<dbReference type="GO" id="GO:0005886">
    <property type="term" value="C:plasma membrane"/>
    <property type="evidence" value="ECO:0007669"/>
    <property type="project" value="UniProtKB-SubCell"/>
</dbReference>
<evidence type="ECO:0000256" key="14">
    <source>
        <dbReference type="ARBA" id="ARBA00036634"/>
    </source>
</evidence>
<dbReference type="SUPFAM" id="SSF48403">
    <property type="entry name" value="Ankyrin repeat"/>
    <property type="match status" value="1"/>
</dbReference>
<dbReference type="GeneTree" id="ENSGT00910000144630"/>
<evidence type="ECO:0000256" key="8">
    <source>
        <dbReference type="ARBA" id="ARBA00022837"/>
    </source>
</evidence>
<dbReference type="InterPro" id="IPR002110">
    <property type="entry name" value="Ankyrin_rpt"/>
</dbReference>
<feature type="transmembrane region" description="Helical" evidence="17">
    <location>
        <begin position="589"/>
        <end position="611"/>
    </location>
</feature>
<dbReference type="GO" id="GO:0005262">
    <property type="term" value="F:calcium channel activity"/>
    <property type="evidence" value="ECO:0007669"/>
    <property type="project" value="UniProtKB-KW"/>
</dbReference>
<name>A0A8C5N594_9ANUR</name>
<dbReference type="Pfam" id="PF00023">
    <property type="entry name" value="Ank"/>
    <property type="match status" value="1"/>
</dbReference>
<protein>
    <recommendedName>
        <fullName evidence="18">Ion transport domain-containing protein</fullName>
    </recommendedName>
</protein>
<evidence type="ECO:0000256" key="7">
    <source>
        <dbReference type="ARBA" id="ARBA00022737"/>
    </source>
</evidence>
<evidence type="ECO:0000256" key="17">
    <source>
        <dbReference type="SAM" id="Phobius"/>
    </source>
</evidence>
<dbReference type="Gene3D" id="1.10.287.70">
    <property type="match status" value="1"/>
</dbReference>
<dbReference type="InterPro" id="IPR024862">
    <property type="entry name" value="TRPV"/>
</dbReference>
<feature type="transmembrane region" description="Helical" evidence="17">
    <location>
        <begin position="437"/>
        <end position="455"/>
    </location>
</feature>
<evidence type="ECO:0000256" key="16">
    <source>
        <dbReference type="SAM" id="MobiDB-lite"/>
    </source>
</evidence>
<evidence type="ECO:0000256" key="9">
    <source>
        <dbReference type="ARBA" id="ARBA00022989"/>
    </source>
</evidence>
<evidence type="ECO:0000256" key="5">
    <source>
        <dbReference type="ARBA" id="ARBA00022673"/>
    </source>
</evidence>
<evidence type="ECO:0000313" key="19">
    <source>
        <dbReference type="Ensembl" id="ENSLLEP00000022308.1"/>
    </source>
</evidence>
<evidence type="ECO:0000259" key="18">
    <source>
        <dbReference type="Pfam" id="PF00520"/>
    </source>
</evidence>
<reference evidence="19" key="1">
    <citation type="submission" date="2025-08" db="UniProtKB">
        <authorList>
            <consortium name="Ensembl"/>
        </authorList>
    </citation>
    <scope>IDENTIFICATION</scope>
</reference>
<keyword evidence="11" id="KW-0406">Ion transport</keyword>
<feature type="repeat" description="ANK" evidence="15">
    <location>
        <begin position="278"/>
        <end position="310"/>
    </location>
</feature>
<keyword evidence="20" id="KW-1185">Reference proteome</keyword>
<accession>A0A8C5N594</accession>
<evidence type="ECO:0000256" key="11">
    <source>
        <dbReference type="ARBA" id="ARBA00023065"/>
    </source>
</evidence>
<dbReference type="PROSITE" id="PS50088">
    <property type="entry name" value="ANK_REPEAT"/>
    <property type="match status" value="4"/>
</dbReference>
<dbReference type="InterPro" id="IPR036770">
    <property type="entry name" value="Ankyrin_rpt-contain_sf"/>
</dbReference>